<name>A0A480A5I5_9CYAN</name>
<keyword evidence="3" id="KW-1185">Reference proteome</keyword>
<feature type="transmembrane region" description="Helical" evidence="1">
    <location>
        <begin position="92"/>
        <end position="114"/>
    </location>
</feature>
<evidence type="ECO:0000313" key="2">
    <source>
        <dbReference type="EMBL" id="GCL38511.1"/>
    </source>
</evidence>
<reference evidence="3" key="1">
    <citation type="submission" date="2019-02" db="EMBL/GenBank/DDBJ databases">
        <title>Draft genome sequence of Sphaerospermopsis reniformis NIES-1949.</title>
        <authorList>
            <person name="Yamaguchi H."/>
            <person name="Suzuki S."/>
            <person name="Kawachi M."/>
        </authorList>
    </citation>
    <scope>NUCLEOTIDE SEQUENCE [LARGE SCALE GENOMIC DNA]</scope>
    <source>
        <strain evidence="3">NIES-1949</strain>
    </source>
</reference>
<protein>
    <submittedName>
        <fullName evidence="2">Uncharacterized protein</fullName>
    </submittedName>
</protein>
<dbReference type="AlphaFoldDB" id="A0A480A5I5"/>
<sequence length="142" mass="16270">MKLKIFNVLTVGLVTLAVLSPGIIVFNLIWGRHLELVKTQNLSCEFTKINQGYASFSFSNQSVNTLESLTQKKIPANNFFLQLQMIVEQYKIVTILQWLVLATPICIGLGIIAYDRYLVYRAAVFKAQVEMLERLWQQSIEQ</sequence>
<keyword evidence="1" id="KW-0472">Membrane</keyword>
<feature type="transmembrane region" description="Helical" evidence="1">
    <location>
        <begin position="6"/>
        <end position="30"/>
    </location>
</feature>
<keyword evidence="1" id="KW-0812">Transmembrane</keyword>
<dbReference type="RefSeq" id="WP_096572115.1">
    <property type="nucleotide sequence ID" value="NZ_BJCE01000148.1"/>
</dbReference>
<evidence type="ECO:0000256" key="1">
    <source>
        <dbReference type="SAM" id="Phobius"/>
    </source>
</evidence>
<gene>
    <name evidence="2" type="ORF">SR1949_36260</name>
</gene>
<keyword evidence="1" id="KW-1133">Transmembrane helix</keyword>
<dbReference type="Proteomes" id="UP000300142">
    <property type="component" value="Unassembled WGS sequence"/>
</dbReference>
<comment type="caution">
    <text evidence="2">The sequence shown here is derived from an EMBL/GenBank/DDBJ whole genome shotgun (WGS) entry which is preliminary data.</text>
</comment>
<proteinExistence type="predicted"/>
<organism evidence="2 3">
    <name type="scientific">Sphaerospermopsis reniformis</name>
    <dbReference type="NCBI Taxonomy" id="531300"/>
    <lineage>
        <taxon>Bacteria</taxon>
        <taxon>Bacillati</taxon>
        <taxon>Cyanobacteriota</taxon>
        <taxon>Cyanophyceae</taxon>
        <taxon>Nostocales</taxon>
        <taxon>Aphanizomenonaceae</taxon>
        <taxon>Sphaerospermopsis</taxon>
    </lineage>
</organism>
<evidence type="ECO:0000313" key="3">
    <source>
        <dbReference type="Proteomes" id="UP000300142"/>
    </source>
</evidence>
<dbReference type="EMBL" id="BJCE01000148">
    <property type="protein sequence ID" value="GCL38511.1"/>
    <property type="molecule type" value="Genomic_DNA"/>
</dbReference>
<accession>A0A480A5I5</accession>